<sequence length="267" mass="30432">MSTSEPQEPQETQSTEPQPTEPEPTEPQVNQEVCRFFARRGRCRYGDECRFQHVASIVTPGVQAERDGETRPKRPKRRRKPKKKKPAAAKETGAPGEGSSSQQPEAPADADADADTAPIETPLDTFFAEFEGFSYNRRRSASSEWSRLIRFMDWRPQDRAPDFVDAQGRYKASISSQFNKIYGTDVNDLTAWQNLCRVIDIAPIPNDLERCRKKVAFSYINLVDLVDLPNTGGPLIRFDNEYQLSRLQDVVDIDIRVELLQLLRNLE</sequence>
<gene>
    <name evidence="1" type="ORF">BDN72DRAFT_879641</name>
</gene>
<keyword evidence="2" id="KW-1185">Reference proteome</keyword>
<proteinExistence type="predicted"/>
<reference evidence="1 2" key="1">
    <citation type="journal article" date="2019" name="Nat. Ecol. Evol.">
        <title>Megaphylogeny resolves global patterns of mushroom evolution.</title>
        <authorList>
            <person name="Varga T."/>
            <person name="Krizsan K."/>
            <person name="Foldi C."/>
            <person name="Dima B."/>
            <person name="Sanchez-Garcia M."/>
            <person name="Sanchez-Ramirez S."/>
            <person name="Szollosi G.J."/>
            <person name="Szarkandi J.G."/>
            <person name="Papp V."/>
            <person name="Albert L."/>
            <person name="Andreopoulos W."/>
            <person name="Angelini C."/>
            <person name="Antonin V."/>
            <person name="Barry K.W."/>
            <person name="Bougher N.L."/>
            <person name="Buchanan P."/>
            <person name="Buyck B."/>
            <person name="Bense V."/>
            <person name="Catcheside P."/>
            <person name="Chovatia M."/>
            <person name="Cooper J."/>
            <person name="Damon W."/>
            <person name="Desjardin D."/>
            <person name="Finy P."/>
            <person name="Geml J."/>
            <person name="Haridas S."/>
            <person name="Hughes K."/>
            <person name="Justo A."/>
            <person name="Karasinski D."/>
            <person name="Kautmanova I."/>
            <person name="Kiss B."/>
            <person name="Kocsube S."/>
            <person name="Kotiranta H."/>
            <person name="LaButti K.M."/>
            <person name="Lechner B.E."/>
            <person name="Liimatainen K."/>
            <person name="Lipzen A."/>
            <person name="Lukacs Z."/>
            <person name="Mihaltcheva S."/>
            <person name="Morgado L.N."/>
            <person name="Niskanen T."/>
            <person name="Noordeloos M.E."/>
            <person name="Ohm R.A."/>
            <person name="Ortiz-Santana B."/>
            <person name="Ovrebo C."/>
            <person name="Racz N."/>
            <person name="Riley R."/>
            <person name="Savchenko A."/>
            <person name="Shiryaev A."/>
            <person name="Soop K."/>
            <person name="Spirin V."/>
            <person name="Szebenyi C."/>
            <person name="Tomsovsky M."/>
            <person name="Tulloss R.E."/>
            <person name="Uehling J."/>
            <person name="Grigoriev I.V."/>
            <person name="Vagvolgyi C."/>
            <person name="Papp T."/>
            <person name="Martin F.M."/>
            <person name="Miettinen O."/>
            <person name="Hibbett D.S."/>
            <person name="Nagy L.G."/>
        </authorList>
    </citation>
    <scope>NUCLEOTIDE SEQUENCE [LARGE SCALE GENOMIC DNA]</scope>
    <source>
        <strain evidence="1 2">NL-1719</strain>
    </source>
</reference>
<name>A0ACD3APJ8_9AGAR</name>
<evidence type="ECO:0000313" key="1">
    <source>
        <dbReference type="EMBL" id="TFK67466.1"/>
    </source>
</evidence>
<protein>
    <submittedName>
        <fullName evidence="1">Uncharacterized protein</fullName>
    </submittedName>
</protein>
<dbReference type="Proteomes" id="UP000308600">
    <property type="component" value="Unassembled WGS sequence"/>
</dbReference>
<accession>A0ACD3APJ8</accession>
<dbReference type="EMBL" id="ML208375">
    <property type="protein sequence ID" value="TFK67466.1"/>
    <property type="molecule type" value="Genomic_DNA"/>
</dbReference>
<organism evidence="1 2">
    <name type="scientific">Pluteus cervinus</name>
    <dbReference type="NCBI Taxonomy" id="181527"/>
    <lineage>
        <taxon>Eukaryota</taxon>
        <taxon>Fungi</taxon>
        <taxon>Dikarya</taxon>
        <taxon>Basidiomycota</taxon>
        <taxon>Agaricomycotina</taxon>
        <taxon>Agaricomycetes</taxon>
        <taxon>Agaricomycetidae</taxon>
        <taxon>Agaricales</taxon>
        <taxon>Pluteineae</taxon>
        <taxon>Pluteaceae</taxon>
        <taxon>Pluteus</taxon>
    </lineage>
</organism>
<evidence type="ECO:0000313" key="2">
    <source>
        <dbReference type="Proteomes" id="UP000308600"/>
    </source>
</evidence>